<dbReference type="PROSITE" id="PS50931">
    <property type="entry name" value="HTH_LYSR"/>
    <property type="match status" value="1"/>
</dbReference>
<dbReference type="PANTHER" id="PTHR30346">
    <property type="entry name" value="TRANSCRIPTIONAL DUAL REGULATOR HCAR-RELATED"/>
    <property type="match status" value="1"/>
</dbReference>
<dbReference type="Pfam" id="PF00126">
    <property type="entry name" value="HTH_1"/>
    <property type="match status" value="1"/>
</dbReference>
<dbReference type="SUPFAM" id="SSF53850">
    <property type="entry name" value="Periplasmic binding protein-like II"/>
    <property type="match status" value="1"/>
</dbReference>
<comment type="caution">
    <text evidence="6">The sequence shown here is derived from an EMBL/GenBank/DDBJ whole genome shotgun (WGS) entry which is preliminary data.</text>
</comment>
<keyword evidence="2" id="KW-0805">Transcription regulation</keyword>
<dbReference type="Pfam" id="PF03466">
    <property type="entry name" value="LysR_substrate"/>
    <property type="match status" value="1"/>
</dbReference>
<evidence type="ECO:0000313" key="7">
    <source>
        <dbReference type="Proteomes" id="UP001344658"/>
    </source>
</evidence>
<protein>
    <submittedName>
        <fullName evidence="6">LysR substrate-binding domain-containing protein</fullName>
    </submittedName>
</protein>
<dbReference type="CDD" id="cd08414">
    <property type="entry name" value="PBP2_LTTR_aromatics_like"/>
    <property type="match status" value="1"/>
</dbReference>
<dbReference type="SUPFAM" id="SSF46785">
    <property type="entry name" value="Winged helix' DNA-binding domain"/>
    <property type="match status" value="1"/>
</dbReference>
<sequence length="299" mass="31275">MELRHLRYFVAVAEECHFGRAAGRLHVTQSTLSAQVQGLEREVGGPLFVRTSRRVELTEAGELLLVEARRALVQADRALGVARQSVRGEIGAVRVGFSGVAVLEGVLAADLGRFHRTHPGVELQLAELPPAAQVQGVREGTLDVGYCPEIGLHDAGGLAVARRARTALSIAVRPDHPLAAAESVAPADLDGEHLIVFAAHQDDETVLSRLGAAAGERRNHVSLVTGTLGVLALASAGVGVAVVPTAAERIALPDITYRPLRGAAAGLDIMIVSRPGERPGPVRAFVDVSTHTPPPGCPG</sequence>
<keyword evidence="7" id="KW-1185">Reference proteome</keyword>
<feature type="domain" description="HTH lysR-type" evidence="5">
    <location>
        <begin position="1"/>
        <end position="58"/>
    </location>
</feature>
<dbReference type="Proteomes" id="UP001344658">
    <property type="component" value="Unassembled WGS sequence"/>
</dbReference>
<evidence type="ECO:0000256" key="1">
    <source>
        <dbReference type="ARBA" id="ARBA00009437"/>
    </source>
</evidence>
<dbReference type="InterPro" id="IPR036390">
    <property type="entry name" value="WH_DNA-bd_sf"/>
</dbReference>
<dbReference type="RefSeq" id="WP_330799598.1">
    <property type="nucleotide sequence ID" value="NZ_JAZEWV010000036.1"/>
</dbReference>
<evidence type="ECO:0000259" key="5">
    <source>
        <dbReference type="PROSITE" id="PS50931"/>
    </source>
</evidence>
<reference evidence="6 7" key="1">
    <citation type="submission" date="2023-12" db="EMBL/GenBank/DDBJ databases">
        <title>Streptomyces sp. V4-01.</title>
        <authorList>
            <person name="Somphong A."/>
            <person name="Phongsopitanun W."/>
        </authorList>
    </citation>
    <scope>NUCLEOTIDE SEQUENCE [LARGE SCALE GENOMIC DNA]</scope>
    <source>
        <strain evidence="6 7">V4-01</strain>
    </source>
</reference>
<dbReference type="PANTHER" id="PTHR30346:SF0">
    <property type="entry name" value="HCA OPERON TRANSCRIPTIONAL ACTIVATOR HCAR"/>
    <property type="match status" value="1"/>
</dbReference>
<gene>
    <name evidence="6" type="ORF">V2S66_28475</name>
</gene>
<dbReference type="EMBL" id="JAZEWV010000036">
    <property type="protein sequence ID" value="MEE4545893.1"/>
    <property type="molecule type" value="Genomic_DNA"/>
</dbReference>
<keyword evidence="4" id="KW-0804">Transcription</keyword>
<evidence type="ECO:0000256" key="2">
    <source>
        <dbReference type="ARBA" id="ARBA00023015"/>
    </source>
</evidence>
<dbReference type="InterPro" id="IPR005119">
    <property type="entry name" value="LysR_subst-bd"/>
</dbReference>
<dbReference type="PRINTS" id="PR00039">
    <property type="entry name" value="HTHLYSR"/>
</dbReference>
<keyword evidence="3" id="KW-0238">DNA-binding</keyword>
<dbReference type="InterPro" id="IPR000847">
    <property type="entry name" value="LysR_HTH_N"/>
</dbReference>
<comment type="similarity">
    <text evidence="1">Belongs to the LysR transcriptional regulatory family.</text>
</comment>
<dbReference type="Gene3D" id="1.10.10.10">
    <property type="entry name" value="Winged helix-like DNA-binding domain superfamily/Winged helix DNA-binding domain"/>
    <property type="match status" value="1"/>
</dbReference>
<evidence type="ECO:0000313" key="6">
    <source>
        <dbReference type="EMBL" id="MEE4545893.1"/>
    </source>
</evidence>
<name>A0ABU7PJN8_9ACTN</name>
<dbReference type="InterPro" id="IPR036388">
    <property type="entry name" value="WH-like_DNA-bd_sf"/>
</dbReference>
<evidence type="ECO:0000256" key="3">
    <source>
        <dbReference type="ARBA" id="ARBA00023125"/>
    </source>
</evidence>
<proteinExistence type="inferred from homology"/>
<dbReference type="Gene3D" id="3.40.190.10">
    <property type="entry name" value="Periplasmic binding protein-like II"/>
    <property type="match status" value="2"/>
</dbReference>
<organism evidence="6 7">
    <name type="scientific">Actinacidiphila polyblastidii</name>
    <dbReference type="NCBI Taxonomy" id="3110430"/>
    <lineage>
        <taxon>Bacteria</taxon>
        <taxon>Bacillati</taxon>
        <taxon>Actinomycetota</taxon>
        <taxon>Actinomycetes</taxon>
        <taxon>Kitasatosporales</taxon>
        <taxon>Streptomycetaceae</taxon>
        <taxon>Actinacidiphila</taxon>
    </lineage>
</organism>
<accession>A0ABU7PJN8</accession>
<evidence type="ECO:0000256" key="4">
    <source>
        <dbReference type="ARBA" id="ARBA00023163"/>
    </source>
</evidence>